<proteinExistence type="predicted"/>
<dbReference type="Proteomes" id="UP001143463">
    <property type="component" value="Unassembled WGS sequence"/>
</dbReference>
<gene>
    <name evidence="1" type="ORF">GCM10017577_70510</name>
</gene>
<reference evidence="1" key="2">
    <citation type="submission" date="2023-01" db="EMBL/GenBank/DDBJ databases">
        <authorList>
            <person name="Sun Q."/>
            <person name="Evtushenko L."/>
        </authorList>
    </citation>
    <scope>NUCLEOTIDE SEQUENCE</scope>
    <source>
        <strain evidence="1">VKM Ac-1069</strain>
    </source>
</reference>
<accession>A0A9W6P162</accession>
<sequence length="59" mass="5767">MTPVPGRGWITPRPGTAPAGSCMLIGGAVCVAGAVVSQRLASETTGRTLTRTAGVDAAA</sequence>
<name>A0A9W6P162_9PSEU</name>
<organism evidence="1 2">
    <name type="scientific">Pseudonocardia halophobica</name>
    <dbReference type="NCBI Taxonomy" id="29401"/>
    <lineage>
        <taxon>Bacteria</taxon>
        <taxon>Bacillati</taxon>
        <taxon>Actinomycetota</taxon>
        <taxon>Actinomycetes</taxon>
        <taxon>Pseudonocardiales</taxon>
        <taxon>Pseudonocardiaceae</taxon>
        <taxon>Pseudonocardia</taxon>
    </lineage>
</organism>
<keyword evidence="2" id="KW-1185">Reference proteome</keyword>
<dbReference type="EMBL" id="BSFQ01000059">
    <property type="protein sequence ID" value="GLL15897.1"/>
    <property type="molecule type" value="Genomic_DNA"/>
</dbReference>
<reference evidence="1" key="1">
    <citation type="journal article" date="2014" name="Int. J. Syst. Evol. Microbiol.">
        <title>Complete genome sequence of Corynebacterium casei LMG S-19264T (=DSM 44701T), isolated from a smear-ripened cheese.</title>
        <authorList>
            <consortium name="US DOE Joint Genome Institute (JGI-PGF)"/>
            <person name="Walter F."/>
            <person name="Albersmeier A."/>
            <person name="Kalinowski J."/>
            <person name="Ruckert C."/>
        </authorList>
    </citation>
    <scope>NUCLEOTIDE SEQUENCE</scope>
    <source>
        <strain evidence="1">VKM Ac-1069</strain>
    </source>
</reference>
<protein>
    <submittedName>
        <fullName evidence="1">Uncharacterized protein</fullName>
    </submittedName>
</protein>
<dbReference type="AlphaFoldDB" id="A0A9W6P162"/>
<evidence type="ECO:0000313" key="2">
    <source>
        <dbReference type="Proteomes" id="UP001143463"/>
    </source>
</evidence>
<comment type="caution">
    <text evidence="1">The sequence shown here is derived from an EMBL/GenBank/DDBJ whole genome shotgun (WGS) entry which is preliminary data.</text>
</comment>
<evidence type="ECO:0000313" key="1">
    <source>
        <dbReference type="EMBL" id="GLL15897.1"/>
    </source>
</evidence>